<protein>
    <submittedName>
        <fullName evidence="2">Uncharacterized protein</fullName>
    </submittedName>
</protein>
<comment type="caution">
    <text evidence="2">The sequence shown here is derived from an EMBL/GenBank/DDBJ whole genome shotgun (WGS) entry which is preliminary data.</text>
</comment>
<dbReference type="OrthoDB" id="74364at2"/>
<proteinExistence type="predicted"/>
<gene>
    <name evidence="2" type="ORF">C8263_00745</name>
</gene>
<organism evidence="2 3">
    <name type="scientific">Deinococcus arcticus</name>
    <dbReference type="NCBI Taxonomy" id="2136176"/>
    <lineage>
        <taxon>Bacteria</taxon>
        <taxon>Thermotogati</taxon>
        <taxon>Deinococcota</taxon>
        <taxon>Deinococci</taxon>
        <taxon>Deinococcales</taxon>
        <taxon>Deinococcaceae</taxon>
        <taxon>Deinococcus</taxon>
    </lineage>
</organism>
<keyword evidence="1" id="KW-1133">Transmembrane helix</keyword>
<keyword evidence="1" id="KW-0812">Transmembrane</keyword>
<sequence length="188" mass="20373">MTPEDWRQGMENEARSVQDAAWCRETQWAARRAPAWGLQVSVYGLLLAGLGYALTALTDHAIRFTVLRDFNPVGEWVMTRLGYTGLFDLGLFLLPALLAGVMALLRFAPGVLTLLGALAFVPMGTGAWVYRRTHEGLTLPTLNGTELLNLGGYAGGFSAERLVVGALLIGGCALAGHRLRRALHRNPV</sequence>
<feature type="transmembrane region" description="Helical" evidence="1">
    <location>
        <begin position="150"/>
        <end position="175"/>
    </location>
</feature>
<dbReference type="RefSeq" id="WP_107136185.1">
    <property type="nucleotide sequence ID" value="NZ_PYSV01000001.1"/>
</dbReference>
<feature type="transmembrane region" description="Helical" evidence="1">
    <location>
        <begin position="40"/>
        <end position="62"/>
    </location>
</feature>
<evidence type="ECO:0000313" key="2">
    <source>
        <dbReference type="EMBL" id="PTA69591.1"/>
    </source>
</evidence>
<feature type="transmembrane region" description="Helical" evidence="1">
    <location>
        <begin position="112"/>
        <end position="130"/>
    </location>
</feature>
<dbReference type="Proteomes" id="UP000240317">
    <property type="component" value="Unassembled WGS sequence"/>
</dbReference>
<keyword evidence="1" id="KW-0472">Membrane</keyword>
<evidence type="ECO:0000313" key="3">
    <source>
        <dbReference type="Proteomes" id="UP000240317"/>
    </source>
</evidence>
<dbReference type="EMBL" id="PYSV01000001">
    <property type="protein sequence ID" value="PTA69591.1"/>
    <property type="molecule type" value="Genomic_DNA"/>
</dbReference>
<dbReference type="AlphaFoldDB" id="A0A2T3WCG4"/>
<name>A0A2T3WCG4_9DEIO</name>
<evidence type="ECO:0000256" key="1">
    <source>
        <dbReference type="SAM" id="Phobius"/>
    </source>
</evidence>
<reference evidence="2 3" key="1">
    <citation type="submission" date="2018-03" db="EMBL/GenBank/DDBJ databases">
        <title>Draft genome of Deinococcus sp. OD32.</title>
        <authorList>
            <person name="Wang X.-P."/>
            <person name="Du Z.-J."/>
        </authorList>
    </citation>
    <scope>NUCLEOTIDE SEQUENCE [LARGE SCALE GENOMIC DNA]</scope>
    <source>
        <strain evidence="2 3">OD32</strain>
    </source>
</reference>
<keyword evidence="3" id="KW-1185">Reference proteome</keyword>
<feature type="transmembrane region" description="Helical" evidence="1">
    <location>
        <begin position="82"/>
        <end position="105"/>
    </location>
</feature>
<accession>A0A2T3WCG4</accession>